<dbReference type="NCBIfam" id="TIGR01727">
    <property type="entry name" value="oligo_HPY"/>
    <property type="match status" value="1"/>
</dbReference>
<evidence type="ECO:0000256" key="6">
    <source>
        <dbReference type="ARBA" id="ARBA00022840"/>
    </source>
</evidence>
<dbReference type="Pfam" id="PF00005">
    <property type="entry name" value="ABC_tran"/>
    <property type="match status" value="1"/>
</dbReference>
<keyword evidence="3" id="KW-0813">Transport</keyword>
<proteinExistence type="inferred from homology"/>
<reference evidence="9 10" key="1">
    <citation type="submission" date="2023-08" db="EMBL/GenBank/DDBJ databases">
        <authorList>
            <person name="Girao M."/>
            <person name="Carvalho M.F."/>
        </authorList>
    </citation>
    <scope>NUCLEOTIDE SEQUENCE [LARGE SCALE GENOMIC DNA]</scope>
    <source>
        <strain evidence="9 10">CC-R104</strain>
    </source>
</reference>
<comment type="similarity">
    <text evidence="2">Belongs to the ABC transporter superfamily.</text>
</comment>
<dbReference type="InterPro" id="IPR017871">
    <property type="entry name" value="ABC_transporter-like_CS"/>
</dbReference>
<keyword evidence="7" id="KW-0472">Membrane</keyword>
<comment type="caution">
    <text evidence="9">The sequence shown here is derived from an EMBL/GenBank/DDBJ whole genome shotgun (WGS) entry which is preliminary data.</text>
</comment>
<dbReference type="Gene3D" id="3.40.50.300">
    <property type="entry name" value="P-loop containing nucleotide triphosphate hydrolases"/>
    <property type="match status" value="1"/>
</dbReference>
<evidence type="ECO:0000313" key="9">
    <source>
        <dbReference type="EMBL" id="MEE2031106.1"/>
    </source>
</evidence>
<comment type="subcellular location">
    <subcellularLocation>
        <location evidence="1">Cell membrane</location>
        <topology evidence="1">Peripheral membrane protein</topology>
    </subcellularLocation>
</comment>
<accession>A0ABU7JM40</accession>
<evidence type="ECO:0000313" key="10">
    <source>
        <dbReference type="Proteomes" id="UP001331936"/>
    </source>
</evidence>
<organism evidence="9 10">
    <name type="scientific">Rhodococcus chondri</name>
    <dbReference type="NCBI Taxonomy" id="3065941"/>
    <lineage>
        <taxon>Bacteria</taxon>
        <taxon>Bacillati</taxon>
        <taxon>Actinomycetota</taxon>
        <taxon>Actinomycetes</taxon>
        <taxon>Mycobacteriales</taxon>
        <taxon>Nocardiaceae</taxon>
        <taxon>Rhodococcus</taxon>
    </lineage>
</organism>
<keyword evidence="5" id="KW-0547">Nucleotide-binding</keyword>
<sequence length="376" mass="40470">MTANGKDTGAVTQVLQRPKGADAPTLSVTDLRVWFDTPRGMVRAVDGVTLDVVPGRTLGIVGESGSGKSVLSRAVMNILAPSAVVQPGSRIEFEGRDTAALGRGEARQLWGAQLAMVFQDPMTSLTPVLTIGAQLTETLRRHLPVSKSDALARAEELLELVGIPEPRKRLKQYPHNLSGGMRQRVVIALALACSPRLLIADEPTTALDVTVQHQILSLLERLQREQDMAMVLITHDLGVVAGRSDEIAVMYAGRVVEQAPTTVLFREMRHPYTRALVGSIPRISDPSHTRLRAIPGRPPTVIDPPPGCAFAKRCPHARPRCLTETPTLTAEGNAGDRHRHACFFPVGTPAGDDAWTTNLDEGQTAAGLSVDSRSVL</sequence>
<dbReference type="Proteomes" id="UP001331936">
    <property type="component" value="Unassembled WGS sequence"/>
</dbReference>
<evidence type="ECO:0000256" key="5">
    <source>
        <dbReference type="ARBA" id="ARBA00022741"/>
    </source>
</evidence>
<dbReference type="InterPro" id="IPR027417">
    <property type="entry name" value="P-loop_NTPase"/>
</dbReference>
<evidence type="ECO:0000256" key="2">
    <source>
        <dbReference type="ARBA" id="ARBA00005417"/>
    </source>
</evidence>
<evidence type="ECO:0000256" key="1">
    <source>
        <dbReference type="ARBA" id="ARBA00004202"/>
    </source>
</evidence>
<evidence type="ECO:0000256" key="3">
    <source>
        <dbReference type="ARBA" id="ARBA00022448"/>
    </source>
</evidence>
<dbReference type="InterPro" id="IPR050388">
    <property type="entry name" value="ABC_Ni/Peptide_Import"/>
</dbReference>
<dbReference type="Pfam" id="PF08352">
    <property type="entry name" value="oligo_HPY"/>
    <property type="match status" value="1"/>
</dbReference>
<keyword evidence="10" id="KW-1185">Reference proteome</keyword>
<name>A0ABU7JM40_9NOCA</name>
<evidence type="ECO:0000256" key="7">
    <source>
        <dbReference type="ARBA" id="ARBA00023136"/>
    </source>
</evidence>
<gene>
    <name evidence="9" type="ORF">Q8814_03065</name>
</gene>
<dbReference type="SUPFAM" id="SSF52540">
    <property type="entry name" value="P-loop containing nucleoside triphosphate hydrolases"/>
    <property type="match status" value="1"/>
</dbReference>
<feature type="domain" description="ABC transporter" evidence="8">
    <location>
        <begin position="26"/>
        <end position="277"/>
    </location>
</feature>
<dbReference type="CDD" id="cd03257">
    <property type="entry name" value="ABC_NikE_OppD_transporters"/>
    <property type="match status" value="1"/>
</dbReference>
<keyword evidence="4" id="KW-1003">Cell membrane</keyword>
<protein>
    <submittedName>
        <fullName evidence="9">ABC transporter ATP-binding protein</fullName>
    </submittedName>
</protein>
<dbReference type="SMART" id="SM00382">
    <property type="entry name" value="AAA"/>
    <property type="match status" value="1"/>
</dbReference>
<keyword evidence="6 9" id="KW-0067">ATP-binding</keyword>
<dbReference type="InterPro" id="IPR013563">
    <property type="entry name" value="Oligopep_ABC_C"/>
</dbReference>
<dbReference type="PROSITE" id="PS50893">
    <property type="entry name" value="ABC_TRANSPORTER_2"/>
    <property type="match status" value="1"/>
</dbReference>
<dbReference type="EMBL" id="JAUZMZ010000009">
    <property type="protein sequence ID" value="MEE2031106.1"/>
    <property type="molecule type" value="Genomic_DNA"/>
</dbReference>
<evidence type="ECO:0000259" key="8">
    <source>
        <dbReference type="PROSITE" id="PS50893"/>
    </source>
</evidence>
<dbReference type="InterPro" id="IPR003593">
    <property type="entry name" value="AAA+_ATPase"/>
</dbReference>
<dbReference type="PANTHER" id="PTHR43297">
    <property type="entry name" value="OLIGOPEPTIDE TRANSPORT ATP-BINDING PROTEIN APPD"/>
    <property type="match status" value="1"/>
</dbReference>
<dbReference type="PANTHER" id="PTHR43297:SF2">
    <property type="entry name" value="DIPEPTIDE TRANSPORT ATP-BINDING PROTEIN DPPD"/>
    <property type="match status" value="1"/>
</dbReference>
<dbReference type="InterPro" id="IPR003439">
    <property type="entry name" value="ABC_transporter-like_ATP-bd"/>
</dbReference>
<dbReference type="PROSITE" id="PS00211">
    <property type="entry name" value="ABC_TRANSPORTER_1"/>
    <property type="match status" value="1"/>
</dbReference>
<evidence type="ECO:0000256" key="4">
    <source>
        <dbReference type="ARBA" id="ARBA00022475"/>
    </source>
</evidence>
<dbReference type="GO" id="GO:0005524">
    <property type="term" value="F:ATP binding"/>
    <property type="evidence" value="ECO:0007669"/>
    <property type="project" value="UniProtKB-KW"/>
</dbReference>